<evidence type="ECO:0000256" key="6">
    <source>
        <dbReference type="ARBA" id="ARBA00022490"/>
    </source>
</evidence>
<dbReference type="EMBL" id="FOXC01000024">
    <property type="protein sequence ID" value="SFP48974.1"/>
    <property type="molecule type" value="Genomic_DNA"/>
</dbReference>
<evidence type="ECO:0000256" key="1">
    <source>
        <dbReference type="ARBA" id="ARBA00004496"/>
    </source>
</evidence>
<dbReference type="SUPFAM" id="SSF55326">
    <property type="entry name" value="PurM N-terminal domain-like"/>
    <property type="match status" value="1"/>
</dbReference>
<dbReference type="InterPro" id="IPR036921">
    <property type="entry name" value="PurM-like_N_sf"/>
</dbReference>
<evidence type="ECO:0000256" key="5">
    <source>
        <dbReference type="ARBA" id="ARBA00020367"/>
    </source>
</evidence>
<gene>
    <name evidence="15 18" type="primary">purM</name>
    <name evidence="18" type="ORF">HHA03_14250</name>
    <name evidence="19" type="ORF">SAMN05421839_1245</name>
</gene>
<dbReference type="PANTHER" id="PTHR10520">
    <property type="entry name" value="TRIFUNCTIONAL PURINE BIOSYNTHETIC PROTEIN ADENOSINE-3-RELATED"/>
    <property type="match status" value="1"/>
</dbReference>
<dbReference type="PANTHER" id="PTHR10520:SF12">
    <property type="entry name" value="TRIFUNCTIONAL PURINE BIOSYNTHETIC PROTEIN ADENOSINE-3"/>
    <property type="match status" value="1"/>
</dbReference>
<dbReference type="EC" id="6.3.3.1" evidence="4 15"/>
<dbReference type="STRING" id="306540.SAMN05421839_1245"/>
<dbReference type="GO" id="GO:0006189">
    <property type="term" value="P:'de novo' IMP biosynthetic process"/>
    <property type="evidence" value="ECO:0007669"/>
    <property type="project" value="UniProtKB-UniRule"/>
</dbReference>
<dbReference type="Pfam" id="PF02769">
    <property type="entry name" value="AIRS_C"/>
    <property type="match status" value="1"/>
</dbReference>
<comment type="pathway">
    <text evidence="2 15">Purine metabolism; IMP biosynthesis via de novo pathway; 5-amino-1-(5-phospho-D-ribosyl)imidazole from N(2)-formyl-N(1)-(5-phospho-D-ribosyl)glycinamide: step 2/2.</text>
</comment>
<keyword evidence="10 15" id="KW-0067">ATP-binding</keyword>
<dbReference type="InterPro" id="IPR004733">
    <property type="entry name" value="PurM_cligase"/>
</dbReference>
<evidence type="ECO:0000256" key="4">
    <source>
        <dbReference type="ARBA" id="ARBA00013047"/>
    </source>
</evidence>
<dbReference type="GO" id="GO:0046084">
    <property type="term" value="P:adenine biosynthetic process"/>
    <property type="evidence" value="ECO:0007669"/>
    <property type="project" value="TreeGrafter"/>
</dbReference>
<dbReference type="InterPro" id="IPR010918">
    <property type="entry name" value="PurM-like_C_dom"/>
</dbReference>
<feature type="domain" description="PurM-like C-terminal" evidence="17">
    <location>
        <begin position="174"/>
        <end position="339"/>
    </location>
</feature>
<feature type="domain" description="PurM-like N-terminal" evidence="16">
    <location>
        <begin position="56"/>
        <end position="160"/>
    </location>
</feature>
<dbReference type="InterPro" id="IPR036676">
    <property type="entry name" value="PurM-like_C_sf"/>
</dbReference>
<evidence type="ECO:0000256" key="12">
    <source>
        <dbReference type="ARBA" id="ARBA00032931"/>
    </source>
</evidence>
<dbReference type="GO" id="GO:0004641">
    <property type="term" value="F:phosphoribosylformylglycinamidine cyclo-ligase activity"/>
    <property type="evidence" value="ECO:0007669"/>
    <property type="project" value="UniProtKB-UniRule"/>
</dbReference>
<evidence type="ECO:0000256" key="10">
    <source>
        <dbReference type="ARBA" id="ARBA00022840"/>
    </source>
</evidence>
<dbReference type="FunFam" id="3.30.1330.10:FF:000001">
    <property type="entry name" value="Phosphoribosylformylglycinamidine cyclo-ligase"/>
    <property type="match status" value="1"/>
</dbReference>
<organism evidence="19 20">
    <name type="scientific">Halolactibacillus halophilus</name>
    <dbReference type="NCBI Taxonomy" id="306540"/>
    <lineage>
        <taxon>Bacteria</taxon>
        <taxon>Bacillati</taxon>
        <taxon>Bacillota</taxon>
        <taxon>Bacilli</taxon>
        <taxon>Bacillales</taxon>
        <taxon>Bacillaceae</taxon>
        <taxon>Halolactibacillus</taxon>
    </lineage>
</organism>
<reference evidence="18 21" key="2">
    <citation type="submission" date="2019-07" db="EMBL/GenBank/DDBJ databases">
        <title>Whole genome shotgun sequence of Halolactibacillus halophilus NBRC 100868.</title>
        <authorList>
            <person name="Hosoyama A."/>
            <person name="Uohara A."/>
            <person name="Ohji S."/>
            <person name="Ichikawa N."/>
        </authorList>
    </citation>
    <scope>NUCLEOTIDE SEQUENCE [LARGE SCALE GENOMIC DNA]</scope>
    <source>
        <strain evidence="18 21">NBRC 100868</strain>
    </source>
</reference>
<keyword evidence="6 15" id="KW-0963">Cytoplasm</keyword>
<evidence type="ECO:0000259" key="16">
    <source>
        <dbReference type="Pfam" id="PF00586"/>
    </source>
</evidence>
<evidence type="ECO:0000256" key="8">
    <source>
        <dbReference type="ARBA" id="ARBA00022741"/>
    </source>
</evidence>
<dbReference type="Proteomes" id="UP000242243">
    <property type="component" value="Unassembled WGS sequence"/>
</dbReference>
<evidence type="ECO:0000313" key="20">
    <source>
        <dbReference type="Proteomes" id="UP000242243"/>
    </source>
</evidence>
<evidence type="ECO:0000256" key="3">
    <source>
        <dbReference type="ARBA" id="ARBA00010280"/>
    </source>
</evidence>
<keyword evidence="21" id="KW-1185">Reference proteome</keyword>
<dbReference type="SUPFAM" id="SSF56042">
    <property type="entry name" value="PurM C-terminal domain-like"/>
    <property type="match status" value="1"/>
</dbReference>
<evidence type="ECO:0000256" key="9">
    <source>
        <dbReference type="ARBA" id="ARBA00022755"/>
    </source>
</evidence>
<comment type="similarity">
    <text evidence="3 15">Belongs to the AIR synthase family.</text>
</comment>
<keyword evidence="9 15" id="KW-0658">Purine biosynthesis</keyword>
<evidence type="ECO:0000313" key="21">
    <source>
        <dbReference type="Proteomes" id="UP000321547"/>
    </source>
</evidence>
<dbReference type="Gene3D" id="3.90.650.10">
    <property type="entry name" value="PurM-like C-terminal domain"/>
    <property type="match status" value="1"/>
</dbReference>
<evidence type="ECO:0000256" key="11">
    <source>
        <dbReference type="ARBA" id="ARBA00031908"/>
    </source>
</evidence>
<evidence type="ECO:0000256" key="15">
    <source>
        <dbReference type="HAMAP-Rule" id="MF_00741"/>
    </source>
</evidence>
<comment type="catalytic activity">
    <reaction evidence="14 15">
        <text>2-formamido-N(1)-(5-O-phospho-beta-D-ribosyl)acetamidine + ATP = 5-amino-1-(5-phospho-beta-D-ribosyl)imidazole + ADP + phosphate + H(+)</text>
        <dbReference type="Rhea" id="RHEA:23032"/>
        <dbReference type="ChEBI" id="CHEBI:15378"/>
        <dbReference type="ChEBI" id="CHEBI:30616"/>
        <dbReference type="ChEBI" id="CHEBI:43474"/>
        <dbReference type="ChEBI" id="CHEBI:137981"/>
        <dbReference type="ChEBI" id="CHEBI:147287"/>
        <dbReference type="ChEBI" id="CHEBI:456216"/>
        <dbReference type="EC" id="6.3.3.1"/>
    </reaction>
</comment>
<dbReference type="HAMAP" id="MF_00741">
    <property type="entry name" value="AIRS"/>
    <property type="match status" value="1"/>
</dbReference>
<comment type="subcellular location">
    <subcellularLocation>
        <location evidence="1 15">Cytoplasm</location>
    </subcellularLocation>
</comment>
<evidence type="ECO:0000256" key="7">
    <source>
        <dbReference type="ARBA" id="ARBA00022598"/>
    </source>
</evidence>
<name>A0A1I5QRR1_9BACI</name>
<dbReference type="GO" id="GO:0005524">
    <property type="term" value="F:ATP binding"/>
    <property type="evidence" value="ECO:0007669"/>
    <property type="project" value="UniProtKB-KW"/>
</dbReference>
<protein>
    <recommendedName>
        <fullName evidence="5 15">Phosphoribosylformylglycinamidine cyclo-ligase</fullName>
        <ecNumber evidence="4 15">6.3.3.1</ecNumber>
    </recommendedName>
    <alternativeName>
        <fullName evidence="12 15">AIR synthase</fullName>
    </alternativeName>
    <alternativeName>
        <fullName evidence="13 15">AIRS</fullName>
    </alternativeName>
    <alternativeName>
        <fullName evidence="11 15">Phosphoribosyl-aminoimidazole synthetase</fullName>
    </alternativeName>
</protein>
<dbReference type="OrthoDB" id="9802507at2"/>
<evidence type="ECO:0000256" key="2">
    <source>
        <dbReference type="ARBA" id="ARBA00004686"/>
    </source>
</evidence>
<dbReference type="Gene3D" id="3.30.1330.10">
    <property type="entry name" value="PurM-like, N-terminal domain"/>
    <property type="match status" value="1"/>
</dbReference>
<dbReference type="NCBIfam" id="TIGR00878">
    <property type="entry name" value="purM"/>
    <property type="match status" value="1"/>
</dbReference>
<dbReference type="FunFam" id="3.90.650.10:FF:000011">
    <property type="entry name" value="Phosphoribosylformylglycinamidine cyclo-ligase"/>
    <property type="match status" value="1"/>
</dbReference>
<evidence type="ECO:0000313" key="19">
    <source>
        <dbReference type="EMBL" id="SFP48974.1"/>
    </source>
</evidence>
<dbReference type="GO" id="GO:0005829">
    <property type="term" value="C:cytosol"/>
    <property type="evidence" value="ECO:0007669"/>
    <property type="project" value="TreeGrafter"/>
</dbReference>
<accession>A0A1I5QRR1</accession>
<evidence type="ECO:0000259" key="17">
    <source>
        <dbReference type="Pfam" id="PF02769"/>
    </source>
</evidence>
<dbReference type="Proteomes" id="UP000321547">
    <property type="component" value="Unassembled WGS sequence"/>
</dbReference>
<evidence type="ECO:0000313" key="18">
    <source>
        <dbReference type="EMBL" id="GEM01893.1"/>
    </source>
</evidence>
<dbReference type="CDD" id="cd02196">
    <property type="entry name" value="PurM"/>
    <property type="match status" value="1"/>
</dbReference>
<dbReference type="GO" id="GO:0004637">
    <property type="term" value="F:phosphoribosylamine-glycine ligase activity"/>
    <property type="evidence" value="ECO:0007669"/>
    <property type="project" value="TreeGrafter"/>
</dbReference>
<evidence type="ECO:0000256" key="13">
    <source>
        <dbReference type="ARBA" id="ARBA00033093"/>
    </source>
</evidence>
<proteinExistence type="inferred from homology"/>
<dbReference type="InterPro" id="IPR016188">
    <property type="entry name" value="PurM-like_N"/>
</dbReference>
<dbReference type="AlphaFoldDB" id="A0A1I5QRR1"/>
<evidence type="ECO:0000256" key="14">
    <source>
        <dbReference type="ARBA" id="ARBA00049057"/>
    </source>
</evidence>
<keyword evidence="7 15" id="KW-0436">Ligase</keyword>
<reference evidence="19 20" key="1">
    <citation type="submission" date="2016-10" db="EMBL/GenBank/DDBJ databases">
        <authorList>
            <person name="de Groot N.N."/>
        </authorList>
    </citation>
    <scope>NUCLEOTIDE SEQUENCE [LARGE SCALE GENOMIC DNA]</scope>
    <source>
        <strain evidence="19 20">DSM 17073</strain>
    </source>
</reference>
<dbReference type="UniPathway" id="UPA00074">
    <property type="reaction ID" value="UER00129"/>
</dbReference>
<dbReference type="EMBL" id="BJWI01000019">
    <property type="protein sequence ID" value="GEM01893.1"/>
    <property type="molecule type" value="Genomic_DNA"/>
</dbReference>
<dbReference type="RefSeq" id="WP_089832516.1">
    <property type="nucleotide sequence ID" value="NZ_BJWI01000019.1"/>
</dbReference>
<dbReference type="Pfam" id="PF00586">
    <property type="entry name" value="AIRS"/>
    <property type="match status" value="1"/>
</dbReference>
<sequence length="343" mass="37010">MSDIYKSAGVDVHAGYEAVELMKKHIKRTNRQEVIGGVGAFAGLFDLSSMSYEEPVLVSGTDGVGTKLKLAFQLNKHDTVGIDLVAMCVNDVVSQGADPLFFLDYIACGKNEPKKIEQIVKGIAEGCVMSGAALIGGETAEMPGMYQEGEYDLAGFTVGIGNKPDLITGETIEQGDVVLGIKSSGVHSNGFSLVRKVIEEQKLGLTDYVDELGMTLGEALLEPTRIYVKLIQQLKNHITIKGLSHVTGGGFNENLPRMLPEGLGVDILKGSWDVLPIFNYLQKQADFSFEDMLGVFNMGIGMAVVVAEEEKFLALDILNEQTSEAFHIGTVTEGEGVRLVEEN</sequence>
<keyword evidence="8 15" id="KW-0547">Nucleotide-binding</keyword>